<dbReference type="GO" id="GO:0097272">
    <property type="term" value="P:ammonium homeostasis"/>
    <property type="evidence" value="ECO:0007669"/>
    <property type="project" value="TreeGrafter"/>
</dbReference>
<feature type="transmembrane region" description="Helical" evidence="6">
    <location>
        <begin position="314"/>
        <end position="334"/>
    </location>
</feature>
<feature type="transmembrane region" description="Helical" evidence="6">
    <location>
        <begin position="289"/>
        <end position="308"/>
    </location>
</feature>
<dbReference type="PRINTS" id="PR00342">
    <property type="entry name" value="RHESUSRHD"/>
</dbReference>
<dbReference type="InterPro" id="IPR002229">
    <property type="entry name" value="RhesusRHD"/>
</dbReference>
<feature type="transmembrane region" description="Helical" evidence="6">
    <location>
        <begin position="125"/>
        <end position="146"/>
    </location>
</feature>
<evidence type="ECO:0000256" key="5">
    <source>
        <dbReference type="ARBA" id="ARBA00023136"/>
    </source>
</evidence>
<feature type="transmembrane region" description="Helical" evidence="6">
    <location>
        <begin position="12"/>
        <end position="35"/>
    </location>
</feature>
<keyword evidence="4 6" id="KW-1133">Transmembrane helix</keyword>
<comment type="caution">
    <text evidence="7">The sequence shown here is derived from an EMBL/GenBank/DDBJ whole genome shotgun (WGS) entry which is preliminary data.</text>
</comment>
<dbReference type="AlphaFoldDB" id="A0A0C2NBM9"/>
<proteinExistence type="inferred from homology"/>
<dbReference type="EMBL" id="JWZT01000690">
    <property type="protein sequence ID" value="KII73745.1"/>
    <property type="molecule type" value="Genomic_DNA"/>
</dbReference>
<accession>A0A0C2NBM9</accession>
<feature type="transmembrane region" description="Helical" evidence="6">
    <location>
        <begin position="409"/>
        <end position="435"/>
    </location>
</feature>
<dbReference type="InterPro" id="IPR029020">
    <property type="entry name" value="Ammonium/urea_transptr"/>
</dbReference>
<gene>
    <name evidence="7" type="ORF">RF11_09650</name>
</gene>
<feature type="transmembrane region" description="Helical" evidence="6">
    <location>
        <begin position="187"/>
        <end position="207"/>
    </location>
</feature>
<dbReference type="OrthoDB" id="534912at2759"/>
<evidence type="ECO:0000256" key="6">
    <source>
        <dbReference type="SAM" id="Phobius"/>
    </source>
</evidence>
<feature type="transmembrane region" description="Helical" evidence="6">
    <location>
        <begin position="260"/>
        <end position="277"/>
    </location>
</feature>
<keyword evidence="8" id="KW-1185">Reference proteome</keyword>
<evidence type="ECO:0000313" key="8">
    <source>
        <dbReference type="Proteomes" id="UP000031668"/>
    </source>
</evidence>
<dbReference type="GO" id="GO:0005886">
    <property type="term" value="C:plasma membrane"/>
    <property type="evidence" value="ECO:0007669"/>
    <property type="project" value="InterPro"/>
</dbReference>
<keyword evidence="3 6" id="KW-0812">Transmembrane</keyword>
<evidence type="ECO:0000313" key="7">
    <source>
        <dbReference type="EMBL" id="KII73745.1"/>
    </source>
</evidence>
<dbReference type="Gene3D" id="1.10.3430.10">
    <property type="entry name" value="Ammonium transporter AmtB like domains"/>
    <property type="match status" value="1"/>
</dbReference>
<dbReference type="GO" id="GO:0008519">
    <property type="term" value="F:ammonium channel activity"/>
    <property type="evidence" value="ECO:0007669"/>
    <property type="project" value="TreeGrafter"/>
</dbReference>
<protein>
    <submittedName>
        <fullName evidence="7">Ammonium transporter Rh type C</fullName>
    </submittedName>
</protein>
<dbReference type="Proteomes" id="UP000031668">
    <property type="component" value="Unassembled WGS sequence"/>
</dbReference>
<comment type="subcellular location">
    <subcellularLocation>
        <location evidence="1">Membrane</location>
        <topology evidence="1">Multi-pass membrane protein</topology>
    </subcellularLocation>
</comment>
<organism evidence="7 8">
    <name type="scientific">Thelohanellus kitauei</name>
    <name type="common">Myxosporean</name>
    <dbReference type="NCBI Taxonomy" id="669202"/>
    <lineage>
        <taxon>Eukaryota</taxon>
        <taxon>Metazoa</taxon>
        <taxon>Cnidaria</taxon>
        <taxon>Myxozoa</taxon>
        <taxon>Myxosporea</taxon>
        <taxon>Bivalvulida</taxon>
        <taxon>Platysporina</taxon>
        <taxon>Myxobolidae</taxon>
        <taxon>Thelohanellus</taxon>
    </lineage>
</organism>
<feature type="transmembrane region" description="Helical" evidence="6">
    <location>
        <begin position="93"/>
        <end position="113"/>
    </location>
</feature>
<dbReference type="PANTHER" id="PTHR11730">
    <property type="entry name" value="AMMONIUM TRANSPORTER"/>
    <property type="match status" value="1"/>
</dbReference>
<reference evidence="7 8" key="1">
    <citation type="journal article" date="2014" name="Genome Biol. Evol.">
        <title>The genome of the myxosporean Thelohanellus kitauei shows adaptations to nutrient acquisition within its fish host.</title>
        <authorList>
            <person name="Yang Y."/>
            <person name="Xiong J."/>
            <person name="Zhou Z."/>
            <person name="Huo F."/>
            <person name="Miao W."/>
            <person name="Ran C."/>
            <person name="Liu Y."/>
            <person name="Zhang J."/>
            <person name="Feng J."/>
            <person name="Wang M."/>
            <person name="Wang M."/>
            <person name="Wang L."/>
            <person name="Yao B."/>
        </authorList>
    </citation>
    <scope>NUCLEOTIDE SEQUENCE [LARGE SCALE GENOMIC DNA]</scope>
    <source>
        <strain evidence="7">Wuqing</strain>
    </source>
</reference>
<dbReference type="PANTHER" id="PTHR11730:SF60">
    <property type="entry name" value="RH50, ISOFORM D"/>
    <property type="match status" value="1"/>
</dbReference>
<feature type="transmembrane region" description="Helical" evidence="6">
    <location>
        <begin position="158"/>
        <end position="181"/>
    </location>
</feature>
<feature type="transmembrane region" description="Helical" evidence="6">
    <location>
        <begin position="228"/>
        <end position="248"/>
    </location>
</feature>
<evidence type="ECO:0000256" key="1">
    <source>
        <dbReference type="ARBA" id="ARBA00004141"/>
    </source>
</evidence>
<evidence type="ECO:0000256" key="2">
    <source>
        <dbReference type="ARBA" id="ARBA00011036"/>
    </source>
</evidence>
<dbReference type="OMA" id="NCFEDDV"/>
<comment type="similarity">
    <text evidence="2">Belongs to the ammonium transporter (TC 2.A.49) family. Rh subfamily.</text>
</comment>
<evidence type="ECO:0000256" key="4">
    <source>
        <dbReference type="ARBA" id="ARBA00022989"/>
    </source>
</evidence>
<sequence>MGRKYEYCARGISFGLLVIILEITFFVLYCVLVNYGNSGPSPFLFPYFNTTNFTNNSCCTSLCNIKDSSTLVLLGLGMFFSMIRCTSLSGMGYILFLLAVSLQWGGLVLPWMFQAALDFFQPQYIYMTSSILCDVMYAAFALSISYGALVGIVSRVQALIMIIFGVPLFSVNRLVVVHYLWVSDVGGSVTVFMFGGLFGLSILFALLCRDKNWCCIYKRERDGDTSQIITAFVGTATLVVTMPAILTAPFPANSELFERAWVNYFFSITSAIMMAYATSSFVTKCCKLTAIHVMCGTIAGSVIIAAVAPLIIQVWGAILLGVFAGFTVVLFVRYTRLIKYIRSDIFGIFWTFVFSGFVGGVASAIMAAIVYDTSDEILTLSEFILIYPAIVFGNLGAGSPRSASEQGGYQMLGVVVSLGISICGGILVGLLMRWVGPLEDDEYFNDSTMWKVCCCGEECCRCEKAVTPCERVALPPI</sequence>
<name>A0A0C2NBM9_THEKT</name>
<feature type="transmembrane region" description="Helical" evidence="6">
    <location>
        <begin position="377"/>
        <end position="397"/>
    </location>
</feature>
<dbReference type="SUPFAM" id="SSF111352">
    <property type="entry name" value="Ammonium transporter"/>
    <property type="match status" value="1"/>
</dbReference>
<evidence type="ECO:0000256" key="3">
    <source>
        <dbReference type="ARBA" id="ARBA00022692"/>
    </source>
</evidence>
<feature type="transmembrane region" description="Helical" evidence="6">
    <location>
        <begin position="70"/>
        <end position="86"/>
    </location>
</feature>
<feature type="transmembrane region" description="Helical" evidence="6">
    <location>
        <begin position="346"/>
        <end position="371"/>
    </location>
</feature>
<keyword evidence="5 6" id="KW-0472">Membrane</keyword>